<name>A0A8A1M2A4_AJECA</name>
<dbReference type="VEuPathDB" id="FungiDB:I7I51_04928"/>
<evidence type="ECO:0000313" key="2">
    <source>
        <dbReference type="Proteomes" id="UP000663671"/>
    </source>
</evidence>
<reference evidence="1" key="1">
    <citation type="submission" date="2021-01" db="EMBL/GenBank/DDBJ databases">
        <title>Chromosome-level genome assembly of a human fungal pathogen reveals clustering of transcriptionally co-regulated genes.</title>
        <authorList>
            <person name="Voorhies M."/>
            <person name="Cohen S."/>
            <person name="Shea T.P."/>
            <person name="Petrus S."/>
            <person name="Munoz J.F."/>
            <person name="Poplawski S."/>
            <person name="Goldman W.E."/>
            <person name="Michael T."/>
            <person name="Cuomo C.A."/>
            <person name="Sil A."/>
            <person name="Beyhan S."/>
        </authorList>
    </citation>
    <scope>NUCLEOTIDE SEQUENCE</scope>
    <source>
        <strain evidence="1">WU24</strain>
    </source>
</reference>
<organism evidence="1 2">
    <name type="scientific">Ajellomyces capsulatus</name>
    <name type="common">Darling's disease fungus</name>
    <name type="synonym">Histoplasma capsulatum</name>
    <dbReference type="NCBI Taxonomy" id="5037"/>
    <lineage>
        <taxon>Eukaryota</taxon>
        <taxon>Fungi</taxon>
        <taxon>Dikarya</taxon>
        <taxon>Ascomycota</taxon>
        <taxon>Pezizomycotina</taxon>
        <taxon>Eurotiomycetes</taxon>
        <taxon>Eurotiomycetidae</taxon>
        <taxon>Onygenales</taxon>
        <taxon>Ajellomycetaceae</taxon>
        <taxon>Histoplasma</taxon>
    </lineage>
</organism>
<dbReference type="AlphaFoldDB" id="A0A8A1M2A4"/>
<sequence length="105" mass="11245">MRMRGRGVGAGAAVGLQAAWRRRSLAKRKKYVVGGKKPCIGQRSRCRQASLKKKLEEEIYVGDVGGGGRVAVVGEVVEEERAIAIVDVDVDEVGGGRACRRPEPA</sequence>
<accession>A0A8A1M2A4</accession>
<dbReference type="EMBL" id="CP069110">
    <property type="protein sequence ID" value="QSS60131.1"/>
    <property type="molecule type" value="Genomic_DNA"/>
</dbReference>
<protein>
    <submittedName>
        <fullName evidence="1">Uncharacterized protein</fullName>
    </submittedName>
</protein>
<proteinExistence type="predicted"/>
<evidence type="ECO:0000313" key="1">
    <source>
        <dbReference type="EMBL" id="QSS60131.1"/>
    </source>
</evidence>
<gene>
    <name evidence="1" type="ORF">I7I51_04928</name>
</gene>
<dbReference type="Proteomes" id="UP000663671">
    <property type="component" value="Chromosome 4"/>
</dbReference>